<dbReference type="AlphaFoldDB" id="A0A0L0EWK7"/>
<evidence type="ECO:0000313" key="6">
    <source>
        <dbReference type="Proteomes" id="UP000069015"/>
    </source>
</evidence>
<dbReference type="Proteomes" id="UP000069015">
    <property type="component" value="Chromosome 1"/>
</dbReference>
<reference evidence="5" key="1">
    <citation type="submission" date="2015-07" db="EMBL/GenBank/DDBJ databases">
        <title>Draft genome sequence of a Pseudoalteromonas rubra strain, OCN096, isolated from Kaneohe Bay, Oahu, Hawaii.</title>
        <authorList>
            <person name="Beurmann S."/>
            <person name="Ushijima B."/>
            <person name="Belcaid M."/>
            <person name="Callahan S.M."/>
            <person name="Aeby G.S."/>
        </authorList>
    </citation>
    <scope>NUCLEOTIDE SEQUENCE [LARGE SCALE GENOMIC DNA]</scope>
    <source>
        <strain evidence="5">OCN096</strain>
    </source>
</reference>
<protein>
    <submittedName>
        <fullName evidence="4">Adhesin</fullName>
    </submittedName>
</protein>
<evidence type="ECO:0000256" key="1">
    <source>
        <dbReference type="SAM" id="SignalP"/>
    </source>
</evidence>
<keyword evidence="1" id="KW-0732">Signal</keyword>
<dbReference type="OrthoDB" id="9793251at2"/>
<reference evidence="3 6" key="3">
    <citation type="submission" date="2015-12" db="EMBL/GenBank/DDBJ databases">
        <title>Complete genome sequence of Pseudoalteromonas rubra SCSIO 6842, harboring a conjugative plasmid.</title>
        <authorList>
            <person name="Li B."/>
            <person name="Wang X."/>
        </authorList>
    </citation>
    <scope>NUCLEOTIDE SEQUENCE [LARGE SCALE GENOMIC DNA]</scope>
    <source>
        <strain evidence="3 6">SCSIO 6842</strain>
    </source>
</reference>
<dbReference type="PANTHER" id="PTHR35812">
    <property type="entry name" value="LIPOPROTEIN"/>
    <property type="match status" value="1"/>
</dbReference>
<dbReference type="EMBL" id="LFZX01000009">
    <property type="protein sequence ID" value="KNC68831.1"/>
    <property type="molecule type" value="Genomic_DNA"/>
</dbReference>
<evidence type="ECO:0000313" key="4">
    <source>
        <dbReference type="EMBL" id="KNC68831.1"/>
    </source>
</evidence>
<dbReference type="EMBL" id="CP013611">
    <property type="protein sequence ID" value="ALU44059.1"/>
    <property type="molecule type" value="Genomic_DNA"/>
</dbReference>
<reference evidence="4" key="2">
    <citation type="submission" date="2015-07" db="EMBL/GenBank/DDBJ databases">
        <title>MeaNS - Measles Nucleotide Surveillance Program.</title>
        <authorList>
            <person name="Tran T."/>
            <person name="Druce J."/>
        </authorList>
    </citation>
    <scope>NUCLEOTIDE SEQUENCE</scope>
    <source>
        <strain evidence="4">OCN096</strain>
    </source>
</reference>
<dbReference type="Proteomes" id="UP000036850">
    <property type="component" value="Unassembled WGS sequence"/>
</dbReference>
<dbReference type="PANTHER" id="PTHR35812:SF1">
    <property type="entry name" value="LIPOPROTEIN"/>
    <property type="match status" value="1"/>
</dbReference>
<sequence>MNKVILSIVALGSVSVSQVVSASQICASEGPVPDTTPSEQFVVNADGTVCDKQTNLMWQRCTFGQVYNSESSSCDNVAQELSWQQALQIASAQEFAGYNDWHLPNVKELASIVEHRCVKPSINETIFLATLEKNYWSSTTVEGTPTNAWLFSFGDGKVSNVFNKSAQAYVRLARYAFCE</sequence>
<evidence type="ECO:0000259" key="2">
    <source>
        <dbReference type="Pfam" id="PF07603"/>
    </source>
</evidence>
<feature type="chain" id="PRO_5010426739" evidence="1">
    <location>
        <begin position="23"/>
        <end position="179"/>
    </location>
</feature>
<dbReference type="RefSeq" id="WP_049863204.1">
    <property type="nucleotide sequence ID" value="NZ_CP013611.1"/>
</dbReference>
<dbReference type="InterPro" id="IPR011460">
    <property type="entry name" value="Lcl_C"/>
</dbReference>
<evidence type="ECO:0000313" key="5">
    <source>
        <dbReference type="Proteomes" id="UP000036850"/>
    </source>
</evidence>
<feature type="domain" description="Lcl C-terminal" evidence="2">
    <location>
        <begin position="47"/>
        <end position="174"/>
    </location>
</feature>
<organism evidence="4 5">
    <name type="scientific">Pseudoalteromonas rubra</name>
    <dbReference type="NCBI Taxonomy" id="43658"/>
    <lineage>
        <taxon>Bacteria</taxon>
        <taxon>Pseudomonadati</taxon>
        <taxon>Pseudomonadota</taxon>
        <taxon>Gammaproteobacteria</taxon>
        <taxon>Alteromonadales</taxon>
        <taxon>Pseudoalteromonadaceae</taxon>
        <taxon>Pseudoalteromonas</taxon>
    </lineage>
</organism>
<gene>
    <name evidence="4" type="ORF">AC626_02410</name>
    <name evidence="3" type="ORF">AT705_14565</name>
</gene>
<proteinExistence type="predicted"/>
<dbReference type="Pfam" id="PF07603">
    <property type="entry name" value="Lcl_C"/>
    <property type="match status" value="1"/>
</dbReference>
<accession>A0A0L0EWK7</accession>
<feature type="signal peptide" evidence="1">
    <location>
        <begin position="1"/>
        <end position="22"/>
    </location>
</feature>
<name>A0A0L0EWK7_9GAMM</name>
<evidence type="ECO:0000313" key="3">
    <source>
        <dbReference type="EMBL" id="ALU44059.1"/>
    </source>
</evidence>
<dbReference type="PATRIC" id="fig|43658.6.peg.2069"/>
<dbReference type="KEGG" id="prr:AT705_14565"/>